<evidence type="ECO:0000313" key="1">
    <source>
        <dbReference type="EMBL" id="CBE70075.1"/>
    </source>
</evidence>
<accession>D5MMF3</accession>
<gene>
    <name evidence="1" type="ORF">DAMO_3002</name>
</gene>
<proteinExistence type="predicted"/>
<protein>
    <submittedName>
        <fullName evidence="1">Uncharacterized protein</fullName>
    </submittedName>
</protein>
<dbReference type="Proteomes" id="UP000006898">
    <property type="component" value="Chromosome"/>
</dbReference>
<reference evidence="1 2" key="1">
    <citation type="journal article" date="2010" name="Nature">
        <title>Nitrite-driven anaerobic methane oxidation by oxygenic bacteria.</title>
        <authorList>
            <person name="Ettwig K.F."/>
            <person name="Butler M.K."/>
            <person name="Le Paslier D."/>
            <person name="Pelletier E."/>
            <person name="Mangenot S."/>
            <person name="Kuypers M.M.M."/>
            <person name="Schreiber F."/>
            <person name="Dutilh B.E."/>
            <person name="Zedelius J."/>
            <person name="de Beer D."/>
            <person name="Gloerich J."/>
            <person name="Wessels H.J.C.T."/>
            <person name="van Allen T."/>
            <person name="Luesken F."/>
            <person name="Wu M."/>
            <person name="van de Pas-Schoonen K.T."/>
            <person name="Op den Camp H.J.M."/>
            <person name="Janssen-Megens E.M."/>
            <person name="Francoijs K-J."/>
            <person name="Stunnenberg H."/>
            <person name="Weissenbach J."/>
            <person name="Jetten M.S.M."/>
            <person name="Strous M."/>
        </authorList>
    </citation>
    <scope>NUCLEOTIDE SEQUENCE [LARGE SCALE GENOMIC DNA]</scope>
</reference>
<organism evidence="1 2">
    <name type="scientific">Methylomirabilis oxygeniifera</name>
    <dbReference type="NCBI Taxonomy" id="671143"/>
    <lineage>
        <taxon>Bacteria</taxon>
        <taxon>Candidatus Methylomirabilota</taxon>
        <taxon>Candidatus Methylomirabilia</taxon>
        <taxon>Candidatus Methylomirabilales</taxon>
        <taxon>Candidatus Methylomirabilaceae</taxon>
        <taxon>Candidatus Methylomirabilis</taxon>
    </lineage>
</organism>
<dbReference type="EMBL" id="FP565575">
    <property type="protein sequence ID" value="CBE70075.1"/>
    <property type="molecule type" value="Genomic_DNA"/>
</dbReference>
<name>D5MMF3_METO1</name>
<sequence length="61" mass="6461">MRFQSAPSRPTPNPVVGTIGPFVTALELVTYPGTAILQIMSMVDSCIGLRLNLLGGSWTSP</sequence>
<dbReference type="STRING" id="671143.DAMO_3002"/>
<evidence type="ECO:0000313" key="2">
    <source>
        <dbReference type="Proteomes" id="UP000006898"/>
    </source>
</evidence>
<dbReference type="HOGENOM" id="CLU_2913849_0_0_0"/>
<dbReference type="KEGG" id="mox:DAMO_3002"/>
<dbReference type="AlphaFoldDB" id="D5MMF3"/>